<dbReference type="Gene3D" id="3.30.450.40">
    <property type="match status" value="1"/>
</dbReference>
<dbReference type="SUPFAM" id="SSF109604">
    <property type="entry name" value="HD-domain/PDEase-like"/>
    <property type="match status" value="1"/>
</dbReference>
<dbReference type="PROSITE" id="PS51832">
    <property type="entry name" value="HD_GYP"/>
    <property type="match status" value="1"/>
</dbReference>
<reference evidence="2" key="1">
    <citation type="submission" date="2023-09" db="EMBL/GenBank/DDBJ databases">
        <title>Paucibacter sp. APW11 Genome sequencing and assembly.</title>
        <authorList>
            <person name="Kim I."/>
        </authorList>
    </citation>
    <scope>NUCLEOTIDE SEQUENCE</scope>
    <source>
        <strain evidence="2">APW11</strain>
    </source>
</reference>
<dbReference type="EC" id="3.1.4.-" evidence="2"/>
<proteinExistence type="predicted"/>
<organism evidence="2 3">
    <name type="scientific">Roseateles aquae</name>
    <dbReference type="NCBI Taxonomy" id="3077235"/>
    <lineage>
        <taxon>Bacteria</taxon>
        <taxon>Pseudomonadati</taxon>
        <taxon>Pseudomonadota</taxon>
        <taxon>Betaproteobacteria</taxon>
        <taxon>Burkholderiales</taxon>
        <taxon>Sphaerotilaceae</taxon>
        <taxon>Roseateles</taxon>
    </lineage>
</organism>
<dbReference type="SUPFAM" id="SSF55781">
    <property type="entry name" value="GAF domain-like"/>
    <property type="match status" value="1"/>
</dbReference>
<sequence>MVQSTAWALRQLEVEKSGLAGRLHSLHLIIQARFPAISRIALALYDPLSDTLKTFASSNDDGEALKRYEALLKDVPSLLQLKQERKARVVPDIDAAFATPSAHTAWLRTQGYRSSYTLPIFNRTELAAFLFFDAKQPEAFGAEVTAFLDLFADIVGQLYLLRLAAVNTLVGAVDIATGLARIRDVETGRHLERMAAYARLIAKSLPASLGLSDEQIEYVHLFAPLHDIGKVGIPDSILLKPGKLDAEEWRHMQRHVEIGLKLVDHIIDDLGLRGDPVAQVMREVVGGHHERGDGSGYPQGLAMAQIPLVARIIAVADVYDALSTPRPYKPAWDDASSLQELQREVSLGRLDADCVRALSEAGAQRAEIRQRLAD</sequence>
<dbReference type="InterPro" id="IPR052020">
    <property type="entry name" value="Cyclic_di-GMP/3'3'-cGAMP_PDE"/>
</dbReference>
<dbReference type="PANTHER" id="PTHR45228">
    <property type="entry name" value="CYCLIC DI-GMP PHOSPHODIESTERASE TM_0186-RELATED"/>
    <property type="match status" value="1"/>
</dbReference>
<dbReference type="InterPro" id="IPR029016">
    <property type="entry name" value="GAF-like_dom_sf"/>
</dbReference>
<evidence type="ECO:0000313" key="2">
    <source>
        <dbReference type="EMBL" id="MDT9002231.1"/>
    </source>
</evidence>
<comment type="caution">
    <text evidence="2">The sequence shown here is derived from an EMBL/GenBank/DDBJ whole genome shotgun (WGS) entry which is preliminary data.</text>
</comment>
<dbReference type="Pfam" id="PF01590">
    <property type="entry name" value="GAF"/>
    <property type="match status" value="1"/>
</dbReference>
<keyword evidence="2" id="KW-0378">Hydrolase</keyword>
<dbReference type="Proteomes" id="UP001246372">
    <property type="component" value="Unassembled WGS sequence"/>
</dbReference>
<dbReference type="Pfam" id="PF13487">
    <property type="entry name" value="HD_5"/>
    <property type="match status" value="1"/>
</dbReference>
<protein>
    <submittedName>
        <fullName evidence="2">HD-GYP domain-containing protein</fullName>
        <ecNumber evidence="2">3.1.4.-</ecNumber>
    </submittedName>
</protein>
<dbReference type="InterPro" id="IPR037522">
    <property type="entry name" value="HD_GYP_dom"/>
</dbReference>
<dbReference type="RefSeq" id="WP_315653130.1">
    <property type="nucleotide sequence ID" value="NZ_JAVXZY010000014.1"/>
</dbReference>
<dbReference type="SMART" id="SM00471">
    <property type="entry name" value="HDc"/>
    <property type="match status" value="1"/>
</dbReference>
<dbReference type="GO" id="GO:0016787">
    <property type="term" value="F:hydrolase activity"/>
    <property type="evidence" value="ECO:0007669"/>
    <property type="project" value="UniProtKB-KW"/>
</dbReference>
<dbReference type="InterPro" id="IPR003018">
    <property type="entry name" value="GAF"/>
</dbReference>
<dbReference type="PANTHER" id="PTHR45228:SF1">
    <property type="entry name" value="CYCLIC DI-GMP PHOSPHODIESTERASE TM_0186"/>
    <property type="match status" value="1"/>
</dbReference>
<keyword evidence="3" id="KW-1185">Reference proteome</keyword>
<dbReference type="EMBL" id="JAVXZY010000014">
    <property type="protein sequence ID" value="MDT9002231.1"/>
    <property type="molecule type" value="Genomic_DNA"/>
</dbReference>
<evidence type="ECO:0000259" key="1">
    <source>
        <dbReference type="PROSITE" id="PS51832"/>
    </source>
</evidence>
<feature type="domain" description="HD-GYP" evidence="1">
    <location>
        <begin position="165"/>
        <end position="374"/>
    </location>
</feature>
<gene>
    <name evidence="2" type="ORF">RQP53_23325</name>
</gene>
<dbReference type="Gene3D" id="1.10.3210.10">
    <property type="entry name" value="Hypothetical protein af1432"/>
    <property type="match status" value="1"/>
</dbReference>
<dbReference type="CDD" id="cd00077">
    <property type="entry name" value="HDc"/>
    <property type="match status" value="1"/>
</dbReference>
<accession>A0ABU3PI25</accession>
<evidence type="ECO:0000313" key="3">
    <source>
        <dbReference type="Proteomes" id="UP001246372"/>
    </source>
</evidence>
<dbReference type="InterPro" id="IPR003607">
    <property type="entry name" value="HD/PDEase_dom"/>
</dbReference>
<name>A0ABU3PI25_9BURK</name>